<reference evidence="2" key="1">
    <citation type="journal article" date="2014" name="Genome Biol. Evol.">
        <title>Pangenome evidence for extensive interdomain horizontal transfer affecting lineage core and shell genes in uncultured planktonic thaumarchaeota and euryarchaeota.</title>
        <authorList>
            <person name="Deschamps P."/>
            <person name="Zivanovic Y."/>
            <person name="Moreira D."/>
            <person name="Rodriguez-Valera F."/>
            <person name="Lopez-Garcia P."/>
        </authorList>
    </citation>
    <scope>NUCLEOTIDE SEQUENCE</scope>
</reference>
<dbReference type="Gene3D" id="2.60.40.1820">
    <property type="match status" value="1"/>
</dbReference>
<dbReference type="SUPFAM" id="SSF117070">
    <property type="entry name" value="LEA14-like"/>
    <property type="match status" value="1"/>
</dbReference>
<keyword evidence="1" id="KW-0812">Transmembrane</keyword>
<accession>A0A075GL97</accession>
<sequence length="210" mass="23380">MKLVHYKHFISTFKKCRQGSKLMNPKIFVGVAAGGMVAFLLIFALPGITIISDIGEEGFLSPSTQDQTVLPVIIELFNFSIIEIDERQATLELDFKVTNPNFKSVMLQHVKYSVYHDGERIAAGGIGSSPEGFVGSPNYFLVLNERPLIVGEKIIVENSGSTPVLWEALNNWKNSGAELNWRITGEAFFNLSSLTAGQENTLHYDFSRYD</sequence>
<feature type="transmembrane region" description="Helical" evidence="1">
    <location>
        <begin position="27"/>
        <end position="51"/>
    </location>
</feature>
<protein>
    <recommendedName>
        <fullName evidence="3">Water stress and hypersensitive response domain-containing protein</fullName>
    </recommendedName>
</protein>
<proteinExistence type="predicted"/>
<organism evidence="2">
    <name type="scientific">uncultured marine thaumarchaeote KM3_175_G11</name>
    <dbReference type="NCBI Taxonomy" id="1456056"/>
    <lineage>
        <taxon>Archaea</taxon>
        <taxon>Nitrososphaerota</taxon>
        <taxon>environmental samples</taxon>
    </lineage>
</organism>
<dbReference type="EMBL" id="KF900714">
    <property type="protein sequence ID" value="AIF04674.1"/>
    <property type="molecule type" value="Genomic_DNA"/>
</dbReference>
<evidence type="ECO:0008006" key="3">
    <source>
        <dbReference type="Google" id="ProtNLM"/>
    </source>
</evidence>
<evidence type="ECO:0000313" key="2">
    <source>
        <dbReference type="EMBL" id="AIF04674.1"/>
    </source>
</evidence>
<name>A0A075GL97_9ARCH</name>
<keyword evidence="1" id="KW-1133">Transmembrane helix</keyword>
<evidence type="ECO:0000256" key="1">
    <source>
        <dbReference type="SAM" id="Phobius"/>
    </source>
</evidence>
<dbReference type="AlphaFoldDB" id="A0A075GL97"/>
<keyword evidence="1" id="KW-0472">Membrane</keyword>